<dbReference type="InterPro" id="IPR036870">
    <property type="entry name" value="Ribosomal_bS18_sf"/>
</dbReference>
<proteinExistence type="inferred from homology"/>
<comment type="subunit">
    <text evidence="4">Part of the 30S ribosomal subunit. Forms a tight heterodimer with protein bS6.</text>
</comment>
<evidence type="ECO:0000313" key="7">
    <source>
        <dbReference type="Proteomes" id="UP000262607"/>
    </source>
</evidence>
<dbReference type="EMBL" id="AP014610">
    <property type="protein sequence ID" value="BBA17786.1"/>
    <property type="molecule type" value="Genomic_DNA"/>
</dbReference>
<evidence type="ECO:0000256" key="3">
    <source>
        <dbReference type="ARBA" id="ARBA00023274"/>
    </source>
</evidence>
<accession>A0AAD1FRM9</accession>
<dbReference type="GeneID" id="66556787"/>
<evidence type="ECO:0000256" key="4">
    <source>
        <dbReference type="HAMAP-Rule" id="MF_00270"/>
    </source>
</evidence>
<dbReference type="GO" id="GO:0006412">
    <property type="term" value="P:translation"/>
    <property type="evidence" value="ECO:0007669"/>
    <property type="project" value="UniProtKB-UniRule"/>
</dbReference>
<keyword evidence="4" id="KW-0699">rRNA-binding</keyword>
<comment type="similarity">
    <text evidence="1 4 5">Belongs to the bacterial ribosomal protein bS18 family.</text>
</comment>
<dbReference type="HAMAP" id="MF_00270">
    <property type="entry name" value="Ribosomal_bS18"/>
    <property type="match status" value="1"/>
</dbReference>
<dbReference type="GO" id="GO:0022627">
    <property type="term" value="C:cytosolic small ribosomal subunit"/>
    <property type="evidence" value="ECO:0007669"/>
    <property type="project" value="TreeGrafter"/>
</dbReference>
<evidence type="ECO:0000313" key="6">
    <source>
        <dbReference type="EMBL" id="BBA17786.1"/>
    </source>
</evidence>
<dbReference type="PRINTS" id="PR00974">
    <property type="entry name" value="RIBOSOMALS18"/>
</dbReference>
<organism evidence="6 7">
    <name type="scientific">Blattabacterium punctulatus CPU2</name>
    <dbReference type="NCBI Taxonomy" id="1457032"/>
    <lineage>
        <taxon>Bacteria</taxon>
        <taxon>Pseudomonadati</taxon>
        <taxon>Bacteroidota</taxon>
        <taxon>Flavobacteriia</taxon>
        <taxon>Flavobacteriales</taxon>
        <taxon>Blattabacteriaceae</taxon>
        <taxon>Blattabacterium</taxon>
    </lineage>
</organism>
<evidence type="ECO:0000256" key="5">
    <source>
        <dbReference type="RuleBase" id="RU003910"/>
    </source>
</evidence>
<dbReference type="NCBIfam" id="TIGR00165">
    <property type="entry name" value="S18"/>
    <property type="match status" value="1"/>
</dbReference>
<dbReference type="GO" id="GO:0070181">
    <property type="term" value="F:small ribosomal subunit rRNA binding"/>
    <property type="evidence" value="ECO:0007669"/>
    <property type="project" value="TreeGrafter"/>
</dbReference>
<evidence type="ECO:0000256" key="1">
    <source>
        <dbReference type="ARBA" id="ARBA00005589"/>
    </source>
</evidence>
<gene>
    <name evidence="4 6" type="primary">rpsR</name>
    <name evidence="6" type="ORF">CPU2_283</name>
</gene>
<protein>
    <recommendedName>
        <fullName evidence="4">Small ribosomal subunit protein bS18</fullName>
    </recommendedName>
</protein>
<comment type="function">
    <text evidence="4">Binds as a heterodimer with protein bS6 to the central domain of the 16S rRNA, where it helps stabilize the platform of the 30S subunit.</text>
</comment>
<dbReference type="AlphaFoldDB" id="A0AAD1FRM9"/>
<evidence type="ECO:0000256" key="2">
    <source>
        <dbReference type="ARBA" id="ARBA00022980"/>
    </source>
</evidence>
<dbReference type="SUPFAM" id="SSF46911">
    <property type="entry name" value="Ribosomal protein S18"/>
    <property type="match status" value="1"/>
</dbReference>
<dbReference type="Gene3D" id="4.10.640.10">
    <property type="entry name" value="Ribosomal protein S18"/>
    <property type="match status" value="1"/>
</dbReference>
<keyword evidence="2 4" id="KW-0689">Ribosomal protein</keyword>
<name>A0AAD1FRM9_9FLAO</name>
<sequence>MILEDIDQKNIKKKGGDSDLRYLSPLKIETKLEKKYCFFEKSNIKYIDYKDPTFLIKFLNAQGKILPRRITGTRQKNQNKLNSAIKRCRQIGLLPFVTDDLR</sequence>
<dbReference type="PANTHER" id="PTHR13479">
    <property type="entry name" value="30S RIBOSOMAL PROTEIN S18"/>
    <property type="match status" value="1"/>
</dbReference>
<dbReference type="PANTHER" id="PTHR13479:SF40">
    <property type="entry name" value="SMALL RIBOSOMAL SUBUNIT PROTEIN BS18M"/>
    <property type="match status" value="1"/>
</dbReference>
<reference evidence="6 7" key="1">
    <citation type="submission" date="2014-06" db="EMBL/GenBank/DDBJ databases">
        <title>Genome sequence of the intracellular symbiont Blattabacterium cuenoti, strain CPU2 from the wood feeding cockroach Cryptocercus punctulatus.</title>
        <authorList>
            <person name="Kinjo Y."/>
            <person name="Ohkuma M."/>
            <person name="Tokuda G."/>
        </authorList>
    </citation>
    <scope>NUCLEOTIDE SEQUENCE [LARGE SCALE GENOMIC DNA]</scope>
    <source>
        <strain evidence="6 7">CPU2</strain>
    </source>
</reference>
<dbReference type="InterPro" id="IPR001648">
    <property type="entry name" value="Ribosomal_bS18"/>
</dbReference>
<keyword evidence="3 4" id="KW-0687">Ribonucleoprotein</keyword>
<keyword evidence="4" id="KW-0694">RNA-binding</keyword>
<dbReference type="Pfam" id="PF01084">
    <property type="entry name" value="Ribosomal_S18"/>
    <property type="match status" value="1"/>
</dbReference>
<dbReference type="GO" id="GO:0003735">
    <property type="term" value="F:structural constituent of ribosome"/>
    <property type="evidence" value="ECO:0007669"/>
    <property type="project" value="InterPro"/>
</dbReference>
<dbReference type="Proteomes" id="UP000262607">
    <property type="component" value="Chromosome"/>
</dbReference>
<dbReference type="RefSeq" id="WP_110548719.1">
    <property type="nucleotide sequence ID" value="NZ_AP014610.1"/>
</dbReference>